<dbReference type="SUPFAM" id="SSF160631">
    <property type="entry name" value="SMI1/KNR4-like"/>
    <property type="match status" value="1"/>
</dbReference>
<proteinExistence type="predicted"/>
<comment type="caution">
    <text evidence="2">The sequence shown here is derived from an EMBL/GenBank/DDBJ whole genome shotgun (WGS) entry which is preliminary data.</text>
</comment>
<dbReference type="Proteomes" id="UP001107961">
    <property type="component" value="Unassembled WGS sequence"/>
</dbReference>
<evidence type="ECO:0000313" key="3">
    <source>
        <dbReference type="Proteomes" id="UP001107961"/>
    </source>
</evidence>
<organism evidence="2 3">
    <name type="scientific">Alloalcanivorax xenomutans</name>
    <dbReference type="NCBI Taxonomy" id="1094342"/>
    <lineage>
        <taxon>Bacteria</taxon>
        <taxon>Pseudomonadati</taxon>
        <taxon>Pseudomonadota</taxon>
        <taxon>Gammaproteobacteria</taxon>
        <taxon>Oceanospirillales</taxon>
        <taxon>Alcanivoracaceae</taxon>
        <taxon>Alloalcanivorax</taxon>
    </lineage>
</organism>
<dbReference type="RefSeq" id="WP_233917984.1">
    <property type="nucleotide sequence ID" value="NZ_CP136240.1"/>
</dbReference>
<dbReference type="AlphaFoldDB" id="A0A9Q3ZIE1"/>
<evidence type="ECO:0000313" key="2">
    <source>
        <dbReference type="EMBL" id="MCE7511052.1"/>
    </source>
</evidence>
<evidence type="ECO:0000259" key="1">
    <source>
        <dbReference type="Pfam" id="PF09346"/>
    </source>
</evidence>
<accession>A0A9Q3ZIE1</accession>
<reference evidence="2" key="1">
    <citation type="submission" date="2022-01" db="EMBL/GenBank/DDBJ databases">
        <authorList>
            <person name="Karlyshev A.V."/>
            <person name="Jaspars M."/>
        </authorList>
    </citation>
    <scope>NUCLEOTIDE SEQUENCE</scope>
    <source>
        <strain evidence="2">AGSA3-2</strain>
    </source>
</reference>
<sequence>MELPESMELIRRFSSAGFGLGETTRSHSEALEKEKKRRLPEEFRCYIDQFAPEQSQYFTKVGNPLLLYGGASLSWTMDGYNFNRVIDEPIEDWLPDWFLFADEGGDPVIVDLSERESNCMVYQAMHGAGVWAFAPIADSIGQFLVCSAAMHHALEEIPVDDPIIDDERGFNLCDQCADWLFPFMKTHAGRYYDDWVSIFDNH</sequence>
<name>A0A9Q3ZIE1_9GAMM</name>
<gene>
    <name evidence="2" type="ORF">LZG35_20655</name>
</gene>
<protein>
    <submittedName>
        <fullName evidence="2">SMI1/KNR4 family protein</fullName>
    </submittedName>
</protein>
<dbReference type="InterPro" id="IPR018958">
    <property type="entry name" value="Knr4/Smi1-like_dom"/>
</dbReference>
<feature type="domain" description="Knr4/Smi1-like" evidence="1">
    <location>
        <begin position="29"/>
        <end position="144"/>
    </location>
</feature>
<dbReference type="Pfam" id="PF09346">
    <property type="entry name" value="SMI1_KNR4"/>
    <property type="match status" value="1"/>
</dbReference>
<dbReference type="EMBL" id="JAJVKT010000037">
    <property type="protein sequence ID" value="MCE7511052.1"/>
    <property type="molecule type" value="Genomic_DNA"/>
</dbReference>
<keyword evidence="3" id="KW-1185">Reference proteome</keyword>
<dbReference type="InterPro" id="IPR037883">
    <property type="entry name" value="Knr4/Smi1-like_sf"/>
</dbReference>